<proteinExistence type="predicted"/>
<dbReference type="SUPFAM" id="SSF55681">
    <property type="entry name" value="Class II aaRS and biotin synthetases"/>
    <property type="match status" value="1"/>
</dbReference>
<dbReference type="EC" id="6.3.1.20" evidence="2"/>
<dbReference type="PROSITE" id="PS51733">
    <property type="entry name" value="BPL_LPL_CATALYTIC"/>
    <property type="match status" value="1"/>
</dbReference>
<dbReference type="InterPro" id="IPR050664">
    <property type="entry name" value="Octanoyltrans_LipM/LipL"/>
</dbReference>
<dbReference type="CDD" id="cd16443">
    <property type="entry name" value="LplA"/>
    <property type="match status" value="1"/>
</dbReference>
<reference evidence="2" key="1">
    <citation type="submission" date="2020-10" db="EMBL/GenBank/DDBJ databases">
        <authorList>
            <person name="Hahn C.J."/>
            <person name="Laso-Perez R."/>
            <person name="Vulcano F."/>
            <person name="Vaziourakis K.-M."/>
            <person name="Stokke R."/>
            <person name="Steen I.H."/>
            <person name="Teske A."/>
            <person name="Boetius A."/>
            <person name="Liebeke M."/>
            <person name="Amann R."/>
            <person name="Knittel K."/>
        </authorList>
    </citation>
    <scope>NUCLEOTIDE SEQUENCE</scope>
    <source>
        <strain evidence="2">Gfbio:e3339647-f889-4370-9287-4fb5cb688e4c:AG392O15_GoMArc1</strain>
    </source>
</reference>
<evidence type="ECO:0000313" key="2">
    <source>
        <dbReference type="EMBL" id="CAD6492140.1"/>
    </source>
</evidence>
<sequence>MEEWRLLLTGAKDAFTNMAIDESVLRSLVNENSKNTIRLYQWVSSTVSIGYFQGIEEEVDLRTCKEKKVDVVRRITGGGAVFHDYNGEITYSVAVNESHPKMPKDIIKSSRVLCSGLVNGFKILGLNAEFIPINDIVVNNKKISGSAHTRRFGGILQHGTILYDVNPKLMFSLLKVPNEKIRDKMIKNVEERVTSIKKEKGNIDKEDVIDAMIKGFESALDIKLVKGELTQEELRVAEELRSDKYGTKEWNFKR</sequence>
<accession>A0A811T8V7</accession>
<dbReference type="Gene3D" id="3.30.930.10">
    <property type="entry name" value="Bira Bifunctional Protein, Domain 2"/>
    <property type="match status" value="1"/>
</dbReference>
<dbReference type="PANTHER" id="PTHR43679">
    <property type="entry name" value="OCTANOYLTRANSFERASE LIPM-RELATED"/>
    <property type="match status" value="1"/>
</dbReference>
<organism evidence="2 3">
    <name type="scientific">Candidatus Argoarchaeum ethanivorans</name>
    <dbReference type="NCBI Taxonomy" id="2608793"/>
    <lineage>
        <taxon>Archaea</taxon>
        <taxon>Methanobacteriati</taxon>
        <taxon>Methanobacteriota</taxon>
        <taxon>Stenosarchaea group</taxon>
        <taxon>Methanomicrobia</taxon>
        <taxon>Methanosarcinales</taxon>
        <taxon>Methanosarcinales incertae sedis</taxon>
        <taxon>GOM Arc I cluster</taxon>
        <taxon>Candidatus Argoarchaeum</taxon>
    </lineage>
</organism>
<dbReference type="InterPro" id="IPR045864">
    <property type="entry name" value="aa-tRNA-synth_II/BPL/LPL"/>
</dbReference>
<evidence type="ECO:0000313" key="3">
    <source>
        <dbReference type="Proteomes" id="UP000610373"/>
    </source>
</evidence>
<name>A0A811T8V7_9EURY</name>
<feature type="domain" description="BPL/LPL catalytic" evidence="1">
    <location>
        <begin position="31"/>
        <end position="224"/>
    </location>
</feature>
<dbReference type="Proteomes" id="UP000610373">
    <property type="component" value="Unassembled WGS sequence"/>
</dbReference>
<gene>
    <name evidence="2" type="primary">lplA_1</name>
    <name evidence="2" type="ORF">CHKLHMKO_00233</name>
</gene>
<dbReference type="InterPro" id="IPR004143">
    <property type="entry name" value="BPL_LPL_catalytic"/>
</dbReference>
<keyword evidence="2" id="KW-0436">Ligase</keyword>
<evidence type="ECO:0000259" key="1">
    <source>
        <dbReference type="PROSITE" id="PS51733"/>
    </source>
</evidence>
<protein>
    <submittedName>
        <fullName evidence="2">Lipoate-protein ligase A subunit 1</fullName>
        <ecNumber evidence="2">6.3.1.20</ecNumber>
    </submittedName>
</protein>
<dbReference type="EMBL" id="CAJHIO010000010">
    <property type="protein sequence ID" value="CAD6492140.1"/>
    <property type="molecule type" value="Genomic_DNA"/>
</dbReference>
<dbReference type="GO" id="GO:0016979">
    <property type="term" value="F:lipoate-protein ligase activity"/>
    <property type="evidence" value="ECO:0007669"/>
    <property type="project" value="UniProtKB-EC"/>
</dbReference>
<dbReference type="Pfam" id="PF21948">
    <property type="entry name" value="LplA-B_cat"/>
    <property type="match status" value="1"/>
</dbReference>
<comment type="caution">
    <text evidence="2">The sequence shown here is derived from an EMBL/GenBank/DDBJ whole genome shotgun (WGS) entry which is preliminary data.</text>
</comment>
<dbReference type="PANTHER" id="PTHR43679:SF2">
    <property type="entry name" value="OCTANOYL-[GCVH]:PROTEIN N-OCTANOYLTRANSFERASE"/>
    <property type="match status" value="1"/>
</dbReference>
<dbReference type="AlphaFoldDB" id="A0A811T8V7"/>